<comment type="caution">
    <text evidence="1">The sequence shown here is derived from an EMBL/GenBank/DDBJ whole genome shotgun (WGS) entry which is preliminary data.</text>
</comment>
<dbReference type="Proteomes" id="UP001156882">
    <property type="component" value="Unassembled WGS sequence"/>
</dbReference>
<sequence length="84" mass="8723">MGLDECPNSCLNYLSYSLGVSEGTNLVLAPHRIESAVTSNALSSSVHKMFQGQSAFGPWAVLTGSCPCGGLWFRNGIGAGWGGT</sequence>
<evidence type="ECO:0000313" key="1">
    <source>
        <dbReference type="EMBL" id="GLS21469.1"/>
    </source>
</evidence>
<reference evidence="2" key="1">
    <citation type="journal article" date="2019" name="Int. J. Syst. Evol. Microbiol.">
        <title>The Global Catalogue of Microorganisms (GCM) 10K type strain sequencing project: providing services to taxonomists for standard genome sequencing and annotation.</title>
        <authorList>
            <consortium name="The Broad Institute Genomics Platform"/>
            <consortium name="The Broad Institute Genome Sequencing Center for Infectious Disease"/>
            <person name="Wu L."/>
            <person name="Ma J."/>
        </authorList>
    </citation>
    <scope>NUCLEOTIDE SEQUENCE [LARGE SCALE GENOMIC DNA]</scope>
    <source>
        <strain evidence="2">NBRC 101365</strain>
    </source>
</reference>
<keyword evidence="2" id="KW-1185">Reference proteome</keyword>
<evidence type="ECO:0000313" key="2">
    <source>
        <dbReference type="Proteomes" id="UP001156882"/>
    </source>
</evidence>
<gene>
    <name evidence="1" type="ORF">GCM10007874_44860</name>
</gene>
<accession>A0ABQ6CP17</accession>
<dbReference type="EMBL" id="BSPC01000049">
    <property type="protein sequence ID" value="GLS21469.1"/>
    <property type="molecule type" value="Genomic_DNA"/>
</dbReference>
<name>A0ABQ6CP17_9HYPH</name>
<protein>
    <submittedName>
        <fullName evidence="1">Uncharacterized protein</fullName>
    </submittedName>
</protein>
<proteinExistence type="predicted"/>
<organism evidence="1 2">
    <name type="scientific">Labrys miyagiensis</name>
    <dbReference type="NCBI Taxonomy" id="346912"/>
    <lineage>
        <taxon>Bacteria</taxon>
        <taxon>Pseudomonadati</taxon>
        <taxon>Pseudomonadota</taxon>
        <taxon>Alphaproteobacteria</taxon>
        <taxon>Hyphomicrobiales</taxon>
        <taxon>Xanthobacteraceae</taxon>
        <taxon>Labrys</taxon>
    </lineage>
</organism>